<name>Q0RX91_RHOJR</name>
<organism evidence="2 3">
    <name type="scientific">Rhodococcus jostii (strain RHA1)</name>
    <dbReference type="NCBI Taxonomy" id="101510"/>
    <lineage>
        <taxon>Bacteria</taxon>
        <taxon>Bacillati</taxon>
        <taxon>Actinomycetota</taxon>
        <taxon>Actinomycetes</taxon>
        <taxon>Mycobacteriales</taxon>
        <taxon>Nocardiaceae</taxon>
        <taxon>Rhodococcus</taxon>
    </lineage>
</organism>
<feature type="transmembrane region" description="Helical" evidence="1">
    <location>
        <begin position="20"/>
        <end position="38"/>
    </location>
</feature>
<reference evidence="3" key="1">
    <citation type="journal article" date="2006" name="Proc. Natl. Acad. Sci. U.S.A.">
        <title>The complete genome of Rhodococcus sp. RHA1 provides insights into a catabolic powerhouse.</title>
        <authorList>
            <person name="McLeod M.P."/>
            <person name="Warren R.L."/>
            <person name="Hsiao W.W.L."/>
            <person name="Araki N."/>
            <person name="Myhre M."/>
            <person name="Fernandes C."/>
            <person name="Miyazawa D."/>
            <person name="Wong W."/>
            <person name="Lillquist A.L."/>
            <person name="Wang D."/>
            <person name="Dosanjh M."/>
            <person name="Hara H."/>
            <person name="Petrescu A."/>
            <person name="Morin R.D."/>
            <person name="Yang G."/>
            <person name="Stott J.M."/>
            <person name="Schein J.E."/>
            <person name="Shin H."/>
            <person name="Smailus D."/>
            <person name="Siddiqui A.S."/>
            <person name="Marra M.A."/>
            <person name="Jones S.J.M."/>
            <person name="Holt R."/>
            <person name="Brinkman F.S.L."/>
            <person name="Miyauchi K."/>
            <person name="Fukuda M."/>
            <person name="Davies J.E."/>
            <person name="Mohn W.W."/>
            <person name="Eltis L.D."/>
        </authorList>
    </citation>
    <scope>NUCLEOTIDE SEQUENCE [LARGE SCALE GENOMIC DNA]</scope>
    <source>
        <strain evidence="3">RHA1</strain>
    </source>
</reference>
<accession>Q0RX91</accession>
<sequence length="164" mass="19140">MKHLAEERGRTGPVSVRTYRAWYAHAALSMLALAWLAGTKPKRQRGIGINDQGIITYTVPEFRRLLVHLILRHFRLDEHVWSWSRWRRRRQQQARSCHYRIRGASRKCRCNPIGDAEDRRARTSNRTGYPPIAVPANCRRHYDRTREAMHYLCIKGSGAPRPGA</sequence>
<dbReference type="AlphaFoldDB" id="Q0RX91"/>
<protein>
    <recommendedName>
        <fullName evidence="4">Transposase</fullName>
    </recommendedName>
</protein>
<dbReference type="HOGENOM" id="CLU_1617713_0_0_11"/>
<evidence type="ECO:0000256" key="1">
    <source>
        <dbReference type="SAM" id="Phobius"/>
    </source>
</evidence>
<evidence type="ECO:0000313" key="2">
    <source>
        <dbReference type="EMBL" id="ABH00095.1"/>
    </source>
</evidence>
<dbReference type="EMBL" id="CP000432">
    <property type="protein sequence ID" value="ABH00095.1"/>
    <property type="molecule type" value="Genomic_DNA"/>
</dbReference>
<keyword evidence="1" id="KW-1133">Transmembrane helix</keyword>
<dbReference type="KEGG" id="rha:RHA1_ro09051"/>
<keyword evidence="2" id="KW-0614">Plasmid</keyword>
<gene>
    <name evidence="2" type="ordered locus">RHA1_ro09051</name>
</gene>
<dbReference type="Proteomes" id="UP000008710">
    <property type="component" value="Plasmid pRHL1"/>
</dbReference>
<keyword evidence="1" id="KW-0812">Transmembrane</keyword>
<keyword evidence="1" id="KW-0472">Membrane</keyword>
<proteinExistence type="predicted"/>
<geneLocation type="plasmid" evidence="2 3">
    <name>pRHL1</name>
</geneLocation>
<evidence type="ECO:0008006" key="4">
    <source>
        <dbReference type="Google" id="ProtNLM"/>
    </source>
</evidence>
<evidence type="ECO:0000313" key="3">
    <source>
        <dbReference type="Proteomes" id="UP000008710"/>
    </source>
</evidence>